<dbReference type="EMBL" id="LITU01000078">
    <property type="protein sequence ID" value="KOY13653.1"/>
    <property type="molecule type" value="Genomic_DNA"/>
</dbReference>
<dbReference type="PATRIC" id="fig|1705561.3.peg.5201"/>
<protein>
    <submittedName>
        <fullName evidence="1">Serine/threonine protein kinase</fullName>
    </submittedName>
</protein>
<comment type="caution">
    <text evidence="1">The sequence shown here is derived from an EMBL/GenBank/DDBJ whole genome shotgun (WGS) entry which is preliminary data.</text>
</comment>
<dbReference type="InterPro" id="IPR011009">
    <property type="entry name" value="Kinase-like_dom_sf"/>
</dbReference>
<organism evidence="1 2">
    <name type="scientific">Paenibacillus xylanivorans</name>
    <dbReference type="NCBI Taxonomy" id="1705561"/>
    <lineage>
        <taxon>Bacteria</taxon>
        <taxon>Bacillati</taxon>
        <taxon>Bacillota</taxon>
        <taxon>Bacilli</taxon>
        <taxon>Bacillales</taxon>
        <taxon>Paenibacillaceae</taxon>
        <taxon>Paenibacillus</taxon>
    </lineage>
</organism>
<accession>A0A0M9BJU2</accession>
<dbReference type="Proteomes" id="UP000037688">
    <property type="component" value="Unassembled WGS sequence"/>
</dbReference>
<keyword evidence="1" id="KW-0418">Kinase</keyword>
<keyword evidence="1" id="KW-0808">Transferase</keyword>
<dbReference type="RefSeq" id="WP_053783338.1">
    <property type="nucleotide sequence ID" value="NZ_LITU01000078.1"/>
</dbReference>
<dbReference type="GO" id="GO:0004674">
    <property type="term" value="F:protein serine/threonine kinase activity"/>
    <property type="evidence" value="ECO:0007669"/>
    <property type="project" value="UniProtKB-KW"/>
</dbReference>
<dbReference type="OrthoDB" id="529320at2"/>
<keyword evidence="1" id="KW-0723">Serine/threonine-protein kinase</keyword>
<proteinExistence type="predicted"/>
<keyword evidence="2" id="KW-1185">Reference proteome</keyword>
<evidence type="ECO:0000313" key="1">
    <source>
        <dbReference type="EMBL" id="KOY13653.1"/>
    </source>
</evidence>
<evidence type="ECO:0000313" key="2">
    <source>
        <dbReference type="Proteomes" id="UP000037688"/>
    </source>
</evidence>
<dbReference type="SUPFAM" id="SSF56112">
    <property type="entry name" value="Protein kinase-like (PK-like)"/>
    <property type="match status" value="1"/>
</dbReference>
<sequence>MNRPDWFQAEEALQQIQVIGSDRNELVNIIGHVEGLNCIGTGTDAAVFMYDGLPQYAFKMYSDHALDKLENEKQVYEQLKGLPYFPIYYGSGRNILVISFEAGDTLLECLEKGIPVPEQVMLDVDEAREAVLSRGLNPRDIHLKNVILQNGRGKVIDVSEYIQDGNDNRWEHLVWAYHNIYPRIKGTPISPRMLQTIKWGYNQLDQANVKMDDLSKKANRLFSRFMK</sequence>
<dbReference type="AlphaFoldDB" id="A0A0M9BJU2"/>
<name>A0A0M9BJU2_9BACL</name>
<reference evidence="1 2" key="1">
    <citation type="submission" date="2015-08" db="EMBL/GenBank/DDBJ databases">
        <title>Draft genome sequence of cellulolytic and xylanolytic Paenibacillus sp. A59, isolated from a decaying forest soil from Patagonia, Argentina.</title>
        <authorList>
            <person name="Ghio S."/>
            <person name="Caceres A.M."/>
            <person name="Talia P."/>
            <person name="Grasso D."/>
            <person name="Campos E."/>
        </authorList>
    </citation>
    <scope>NUCLEOTIDE SEQUENCE [LARGE SCALE GENOMIC DNA]</scope>
    <source>
        <strain evidence="1 2">A59</strain>
    </source>
</reference>
<gene>
    <name evidence="1" type="ORF">AMS66_24825</name>
</gene>